<proteinExistence type="predicted"/>
<comment type="caution">
    <text evidence="2">The sequence shown here is derived from an EMBL/GenBank/DDBJ whole genome shotgun (WGS) entry which is preliminary data.</text>
</comment>
<feature type="region of interest" description="Disordered" evidence="1">
    <location>
        <begin position="1"/>
        <end position="34"/>
    </location>
</feature>
<dbReference type="EMBL" id="CAJHJT010000034">
    <property type="protein sequence ID" value="CAD7004566.1"/>
    <property type="molecule type" value="Genomic_DNA"/>
</dbReference>
<organism evidence="2 3">
    <name type="scientific">Ceratitis capitata</name>
    <name type="common">Mediterranean fruit fly</name>
    <name type="synonym">Tephritis capitata</name>
    <dbReference type="NCBI Taxonomy" id="7213"/>
    <lineage>
        <taxon>Eukaryota</taxon>
        <taxon>Metazoa</taxon>
        <taxon>Ecdysozoa</taxon>
        <taxon>Arthropoda</taxon>
        <taxon>Hexapoda</taxon>
        <taxon>Insecta</taxon>
        <taxon>Pterygota</taxon>
        <taxon>Neoptera</taxon>
        <taxon>Endopterygota</taxon>
        <taxon>Diptera</taxon>
        <taxon>Brachycera</taxon>
        <taxon>Muscomorpha</taxon>
        <taxon>Tephritoidea</taxon>
        <taxon>Tephritidae</taxon>
        <taxon>Ceratitis</taxon>
        <taxon>Ceratitis</taxon>
    </lineage>
</organism>
<dbReference type="AlphaFoldDB" id="A0A811V3Z0"/>
<protein>
    <submittedName>
        <fullName evidence="2">(Mediterranean fruit fly) hypothetical protein</fullName>
    </submittedName>
</protein>
<dbReference type="Proteomes" id="UP000606786">
    <property type="component" value="Unassembled WGS sequence"/>
</dbReference>
<feature type="compositionally biased region" description="Low complexity" evidence="1">
    <location>
        <begin position="1"/>
        <end position="18"/>
    </location>
</feature>
<reference evidence="2" key="1">
    <citation type="submission" date="2020-11" db="EMBL/GenBank/DDBJ databases">
        <authorList>
            <person name="Whitehead M."/>
        </authorList>
    </citation>
    <scope>NUCLEOTIDE SEQUENCE</scope>
    <source>
        <strain evidence="2">EGII</strain>
    </source>
</reference>
<evidence type="ECO:0000256" key="1">
    <source>
        <dbReference type="SAM" id="MobiDB-lite"/>
    </source>
</evidence>
<name>A0A811V3Z0_CERCA</name>
<evidence type="ECO:0000313" key="2">
    <source>
        <dbReference type="EMBL" id="CAD7004566.1"/>
    </source>
</evidence>
<gene>
    <name evidence="2" type="ORF">CCAP1982_LOCUS12962</name>
</gene>
<evidence type="ECO:0000313" key="3">
    <source>
        <dbReference type="Proteomes" id="UP000606786"/>
    </source>
</evidence>
<sequence length="86" mass="9081">MAEVAAPAATAATPSEATHNSRTSHAAHPSRRHGSIEVLSHSLYGLCEDISSVNSYNNNNDNSNNNLGAEAFVTLVTMFSATLVEH</sequence>
<keyword evidence="3" id="KW-1185">Reference proteome</keyword>
<accession>A0A811V3Z0</accession>